<sequence>MSRVNFSRLCRLIAWLKHNVWHIACFSLRCLFAIHRAIVGSSTVNKRWSKVRGSTRDEPGTSKKLSEPVIEEGVEATSDHESENEAVAGGERPAEPEPEPEPSSEQPEYSGYDDDEFDSKEYRVETTDDFYCDYDSCWEIEETQEDPFKSTWRPQYCSVNEHHCIQFNLCNQLKFRNRFISVDLCLSSEVYISDFHYDWFGRYEELEYVHTYIQWLFPLPEPGMNSMASTLTVEEIHDFCKSNIAKNNLLMSYKLMLDFYGIHLCDEKTGEVERARNWRERFVNLNCNTHNNLRITRILKCLGILGFPHYQAPLVHFFLKETLLNGELPRVKESVLNYFMFSVRDKGERRSLIKFAFDNYKCKDEFVWCPKKIQLMWSRRSESELQKGMNRYESEL</sequence>
<feature type="domain" description="Opioid growth factor receptor (OGFr) conserved" evidence="3">
    <location>
        <begin position="187"/>
        <end position="372"/>
    </location>
</feature>
<dbReference type="Proteomes" id="UP000261660">
    <property type="component" value="Unplaced"/>
</dbReference>
<evidence type="ECO:0000313" key="5">
    <source>
        <dbReference type="Proteomes" id="UP000261660"/>
    </source>
</evidence>
<dbReference type="InParanoid" id="A0A3Q3FPD5"/>
<reference evidence="4" key="1">
    <citation type="submission" date="2025-08" db="UniProtKB">
        <authorList>
            <consortium name="Ensembl"/>
        </authorList>
    </citation>
    <scope>IDENTIFICATION</scope>
</reference>
<reference evidence="4" key="2">
    <citation type="submission" date="2025-09" db="UniProtKB">
        <authorList>
            <consortium name="Ensembl"/>
        </authorList>
    </citation>
    <scope>IDENTIFICATION</scope>
</reference>
<protein>
    <submittedName>
        <fullName evidence="4">Opioid growth factor receptor 2</fullName>
    </submittedName>
</protein>
<feature type="compositionally biased region" description="Basic and acidic residues" evidence="2">
    <location>
        <begin position="54"/>
        <end position="66"/>
    </location>
</feature>
<proteinExistence type="inferred from homology"/>
<accession>A0A3Q3FPD5</accession>
<organism evidence="4 5">
    <name type="scientific">Labrus bergylta</name>
    <name type="common">ballan wrasse</name>
    <dbReference type="NCBI Taxonomy" id="56723"/>
    <lineage>
        <taxon>Eukaryota</taxon>
        <taxon>Metazoa</taxon>
        <taxon>Chordata</taxon>
        <taxon>Craniata</taxon>
        <taxon>Vertebrata</taxon>
        <taxon>Euteleostomi</taxon>
        <taxon>Actinopterygii</taxon>
        <taxon>Neopterygii</taxon>
        <taxon>Teleostei</taxon>
        <taxon>Neoteleostei</taxon>
        <taxon>Acanthomorphata</taxon>
        <taxon>Eupercaria</taxon>
        <taxon>Labriformes</taxon>
        <taxon>Labridae</taxon>
        <taxon>Labrus</taxon>
    </lineage>
</organism>
<dbReference type="Pfam" id="PF04664">
    <property type="entry name" value="OGFr_N"/>
    <property type="match status" value="1"/>
</dbReference>
<dbReference type="GO" id="GO:0016020">
    <property type="term" value="C:membrane"/>
    <property type="evidence" value="ECO:0007669"/>
    <property type="project" value="InterPro"/>
</dbReference>
<evidence type="ECO:0000259" key="3">
    <source>
        <dbReference type="Pfam" id="PF04664"/>
    </source>
</evidence>
<evidence type="ECO:0000256" key="1">
    <source>
        <dbReference type="ARBA" id="ARBA00010365"/>
    </source>
</evidence>
<name>A0A3Q3FPD5_9LABR</name>
<keyword evidence="5" id="KW-1185">Reference proteome</keyword>
<evidence type="ECO:0000256" key="2">
    <source>
        <dbReference type="SAM" id="MobiDB-lite"/>
    </source>
</evidence>
<comment type="similarity">
    <text evidence="1">Belongs to the opioid growth factor receptor family.</text>
</comment>
<dbReference type="InterPro" id="IPR039574">
    <property type="entry name" value="OGFr"/>
</dbReference>
<dbReference type="AlphaFoldDB" id="A0A3Q3FPD5"/>
<evidence type="ECO:0000313" key="4">
    <source>
        <dbReference type="Ensembl" id="ENSLBEP00000021647.1"/>
    </source>
</evidence>
<dbReference type="GeneTree" id="ENSGT00390000018730"/>
<dbReference type="GO" id="GO:0140625">
    <property type="term" value="F:opioid growth factor receptor activity"/>
    <property type="evidence" value="ECO:0007669"/>
    <property type="project" value="InterPro"/>
</dbReference>
<dbReference type="PANTHER" id="PTHR14015:SF1">
    <property type="entry name" value="OPIOID GROWTH FACTOR RECEPTOR"/>
    <property type="match status" value="1"/>
</dbReference>
<dbReference type="PANTHER" id="PTHR14015">
    <property type="entry name" value="OPIOID GROWTH FACTOR RECEPTOR OGFR ZETA-TYPE OPIOID RECEPTOR"/>
    <property type="match status" value="1"/>
</dbReference>
<feature type="region of interest" description="Disordered" evidence="2">
    <location>
        <begin position="49"/>
        <end position="116"/>
    </location>
</feature>
<dbReference type="Ensembl" id="ENSLBET00000022804.1">
    <property type="protein sequence ID" value="ENSLBEP00000021647.1"/>
    <property type="gene ID" value="ENSLBEG00000016615.1"/>
</dbReference>
<dbReference type="InterPro" id="IPR006757">
    <property type="entry name" value="OGF_rcpt"/>
</dbReference>